<sequence>MSDDALTVEVHWARTVSADVLADVLTRAERERTATVQNAESRNALASSLVLARTAVGAWVGVDADAVELRRRCPRCGSRVHGRPSASWRSVPDDVHWTPVPHVSLARTAGTVVVATTLAGEVGIDVERRIERMFVGFDDVVLAAAEARAVDDEARLRTWVRKEAVLKAIGRGLDVDPRTLVLGPGDEPPRIERGPVGPWHLQDLDPTGGAIGALAVGADGPVSVRVTQVQLTGRY</sequence>
<evidence type="ECO:0000256" key="1">
    <source>
        <dbReference type="ARBA" id="ARBA00010990"/>
    </source>
</evidence>
<keyword evidence="2 4" id="KW-0808">Transferase</keyword>
<dbReference type="GO" id="GO:0019878">
    <property type="term" value="P:lysine biosynthetic process via aminoadipic acid"/>
    <property type="evidence" value="ECO:0007669"/>
    <property type="project" value="TreeGrafter"/>
</dbReference>
<dbReference type="SUPFAM" id="SSF56214">
    <property type="entry name" value="4'-phosphopantetheinyl transferase"/>
    <property type="match status" value="1"/>
</dbReference>
<evidence type="ECO:0000256" key="2">
    <source>
        <dbReference type="ARBA" id="ARBA00022679"/>
    </source>
</evidence>
<dbReference type="Gene3D" id="3.90.470.20">
    <property type="entry name" value="4'-phosphopantetheinyl transferase domain"/>
    <property type="match status" value="1"/>
</dbReference>
<keyword evidence="5" id="KW-1185">Reference proteome</keyword>
<organism evidence="4 5">
    <name type="scientific">Cellulomonas humilata</name>
    <dbReference type="NCBI Taxonomy" id="144055"/>
    <lineage>
        <taxon>Bacteria</taxon>
        <taxon>Bacillati</taxon>
        <taxon>Actinomycetota</taxon>
        <taxon>Actinomycetes</taxon>
        <taxon>Micrococcales</taxon>
        <taxon>Cellulomonadaceae</taxon>
        <taxon>Cellulomonas</taxon>
    </lineage>
</organism>
<reference evidence="4 5" key="1">
    <citation type="submission" date="2020-05" db="EMBL/GenBank/DDBJ databases">
        <title>Genome Sequencing of Type Strains.</title>
        <authorList>
            <person name="Lemaire J.F."/>
            <person name="Inderbitzin P."/>
            <person name="Gregorio O.A."/>
            <person name="Collins S.B."/>
            <person name="Wespe N."/>
            <person name="Knight-Connoni V."/>
        </authorList>
    </citation>
    <scope>NUCLEOTIDE SEQUENCE [LARGE SCALE GENOMIC DNA]</scope>
    <source>
        <strain evidence="4 5">ATCC 25174</strain>
    </source>
</reference>
<dbReference type="Pfam" id="PF01648">
    <property type="entry name" value="ACPS"/>
    <property type="match status" value="1"/>
</dbReference>
<dbReference type="AlphaFoldDB" id="A0A7Y6A2V8"/>
<dbReference type="GO" id="GO:0008897">
    <property type="term" value="F:holo-[acyl-carrier-protein] synthase activity"/>
    <property type="evidence" value="ECO:0007669"/>
    <property type="project" value="InterPro"/>
</dbReference>
<feature type="domain" description="4'-phosphopantetheinyl transferase" evidence="3">
    <location>
        <begin position="122"/>
        <end position="179"/>
    </location>
</feature>
<dbReference type="PANTHER" id="PTHR12215:SF15">
    <property type="entry name" value="4'-PHOSPHOPANTETHEINYL TRANSFERASE SUPERFAMILY-RELATED"/>
    <property type="match status" value="1"/>
</dbReference>
<evidence type="ECO:0000259" key="3">
    <source>
        <dbReference type="Pfam" id="PF01648"/>
    </source>
</evidence>
<dbReference type="RefSeq" id="WP_175348664.1">
    <property type="nucleotide sequence ID" value="NZ_JABMCI010000068.1"/>
</dbReference>
<proteinExistence type="inferred from homology"/>
<dbReference type="PANTHER" id="PTHR12215">
    <property type="entry name" value="PHOSPHOPANTETHEINE TRANSFERASE"/>
    <property type="match status" value="1"/>
</dbReference>
<comment type="similarity">
    <text evidence="1">Belongs to the P-Pant transferase superfamily. Gsp/Sfp/HetI/AcpT family.</text>
</comment>
<name>A0A7Y6A2V8_9CELL</name>
<dbReference type="InterPro" id="IPR008278">
    <property type="entry name" value="4-PPantetheinyl_Trfase_dom"/>
</dbReference>
<dbReference type="InterPro" id="IPR037143">
    <property type="entry name" value="4-PPantetheinyl_Trfase_dom_sf"/>
</dbReference>
<accession>A0A7Y6A2V8</accession>
<evidence type="ECO:0000313" key="5">
    <source>
        <dbReference type="Proteomes" id="UP000565724"/>
    </source>
</evidence>
<comment type="caution">
    <text evidence="4">The sequence shown here is derived from an EMBL/GenBank/DDBJ whole genome shotgun (WGS) entry which is preliminary data.</text>
</comment>
<dbReference type="EMBL" id="JABMCI010000068">
    <property type="protein sequence ID" value="NUU18748.1"/>
    <property type="molecule type" value="Genomic_DNA"/>
</dbReference>
<protein>
    <submittedName>
        <fullName evidence="4">4'-phosphopantetheinyl transferase superfamily protein</fullName>
    </submittedName>
</protein>
<dbReference type="GO" id="GO:0005829">
    <property type="term" value="C:cytosol"/>
    <property type="evidence" value="ECO:0007669"/>
    <property type="project" value="TreeGrafter"/>
</dbReference>
<dbReference type="Proteomes" id="UP000565724">
    <property type="component" value="Unassembled WGS sequence"/>
</dbReference>
<dbReference type="InterPro" id="IPR050559">
    <property type="entry name" value="P-Pant_transferase_sf"/>
</dbReference>
<gene>
    <name evidence="4" type="ORF">HP550_15965</name>
</gene>
<evidence type="ECO:0000313" key="4">
    <source>
        <dbReference type="EMBL" id="NUU18748.1"/>
    </source>
</evidence>
<dbReference type="GO" id="GO:0000287">
    <property type="term" value="F:magnesium ion binding"/>
    <property type="evidence" value="ECO:0007669"/>
    <property type="project" value="InterPro"/>
</dbReference>